<dbReference type="AlphaFoldDB" id="A0A2S3HDL2"/>
<reference evidence="3" key="1">
    <citation type="submission" date="2018-04" db="EMBL/GenBank/DDBJ databases">
        <title>WGS assembly of Panicum hallii.</title>
        <authorList>
            <person name="Lovell J."/>
            <person name="Jenkins J."/>
            <person name="Lowry D."/>
            <person name="Mamidi S."/>
            <person name="Sreedasyam A."/>
            <person name="Weng X."/>
            <person name="Barry K."/>
            <person name="Bonette J."/>
            <person name="Campitelli B."/>
            <person name="Daum C."/>
            <person name="Gordon S."/>
            <person name="Gould B."/>
            <person name="Lipzen A."/>
            <person name="Macqueen A."/>
            <person name="Palacio-Mejia J."/>
            <person name="Plott C."/>
            <person name="Shakirov E."/>
            <person name="Shu S."/>
            <person name="Yoshinaga Y."/>
            <person name="Zane M."/>
            <person name="Rokhsar D."/>
            <person name="Grimwood J."/>
            <person name="Schmutz J."/>
            <person name="Juenger T."/>
        </authorList>
    </citation>
    <scope>NUCLEOTIDE SEQUENCE [LARGE SCALE GENOMIC DNA]</scope>
    <source>
        <strain evidence="3">FIL2</strain>
    </source>
</reference>
<accession>A0A2S3HDL2</accession>
<evidence type="ECO:0008006" key="4">
    <source>
        <dbReference type="Google" id="ProtNLM"/>
    </source>
</evidence>
<feature type="chain" id="PRO_5015664504" description="RIN4 pathogenic type III effector avirulence factor Avr cleavage site domain-containing protein" evidence="2">
    <location>
        <begin position="20"/>
        <end position="221"/>
    </location>
</feature>
<dbReference type="PANTHER" id="PTHR33699">
    <property type="entry name" value="EXPRESSED PROTEIN"/>
    <property type="match status" value="1"/>
</dbReference>
<gene>
    <name evidence="3" type="ORF">PAHAL_3G406900</name>
</gene>
<feature type="region of interest" description="Disordered" evidence="1">
    <location>
        <begin position="37"/>
        <end position="67"/>
    </location>
</feature>
<dbReference type="PANTHER" id="PTHR33699:SF1">
    <property type="entry name" value="OS12G0418200 PROTEIN"/>
    <property type="match status" value="1"/>
</dbReference>
<keyword evidence="2" id="KW-0732">Signal</keyword>
<feature type="region of interest" description="Disordered" evidence="1">
    <location>
        <begin position="112"/>
        <end position="145"/>
    </location>
</feature>
<evidence type="ECO:0000313" key="3">
    <source>
        <dbReference type="EMBL" id="PAN20727.1"/>
    </source>
</evidence>
<sequence>MLPLLFFLRCSFHLPCMRCSSLRRCFDSCYKYARPDTGRPPLPTTATTTTSSHPAQRQASKVMERRARRRHVPAFGEWNYHCSPSSPDDAPLEPARAAEWWCSPEPAEARSDAWFRYSPPPPRRPAPRKARRTQEKRPQYCSGKGGGVAVAARVREEPAGADLVVVARPAARASRRVVRPVDEDLYQVTSPEFVVSTRRPRQKRAARSLWMGCLGGLGCIA</sequence>
<organism evidence="3">
    <name type="scientific">Panicum hallii</name>
    <dbReference type="NCBI Taxonomy" id="206008"/>
    <lineage>
        <taxon>Eukaryota</taxon>
        <taxon>Viridiplantae</taxon>
        <taxon>Streptophyta</taxon>
        <taxon>Embryophyta</taxon>
        <taxon>Tracheophyta</taxon>
        <taxon>Spermatophyta</taxon>
        <taxon>Magnoliopsida</taxon>
        <taxon>Liliopsida</taxon>
        <taxon>Poales</taxon>
        <taxon>Poaceae</taxon>
        <taxon>PACMAD clade</taxon>
        <taxon>Panicoideae</taxon>
        <taxon>Panicodae</taxon>
        <taxon>Paniceae</taxon>
        <taxon>Panicinae</taxon>
        <taxon>Panicum</taxon>
        <taxon>Panicum sect. Panicum</taxon>
    </lineage>
</organism>
<evidence type="ECO:0000256" key="2">
    <source>
        <dbReference type="SAM" id="SignalP"/>
    </source>
</evidence>
<dbReference type="Gramene" id="PAN20727">
    <property type="protein sequence ID" value="PAN20727"/>
    <property type="gene ID" value="PAHAL_3G406900"/>
</dbReference>
<dbReference type="Proteomes" id="UP000243499">
    <property type="component" value="Chromosome 3"/>
</dbReference>
<proteinExistence type="predicted"/>
<feature type="signal peptide" evidence="2">
    <location>
        <begin position="1"/>
        <end position="19"/>
    </location>
</feature>
<evidence type="ECO:0000256" key="1">
    <source>
        <dbReference type="SAM" id="MobiDB-lite"/>
    </source>
</evidence>
<name>A0A2S3HDL2_9POAL</name>
<dbReference type="EMBL" id="CM008048">
    <property type="protein sequence ID" value="PAN20727.1"/>
    <property type="molecule type" value="Genomic_DNA"/>
</dbReference>
<protein>
    <recommendedName>
        <fullName evidence="4">RIN4 pathogenic type III effector avirulence factor Avr cleavage site domain-containing protein</fullName>
    </recommendedName>
</protein>